<dbReference type="Proteomes" id="UP000789405">
    <property type="component" value="Unassembled WGS sequence"/>
</dbReference>
<dbReference type="EMBL" id="CAJVPY010006387">
    <property type="protein sequence ID" value="CAG8661718.1"/>
    <property type="molecule type" value="Genomic_DNA"/>
</dbReference>
<evidence type="ECO:0000313" key="3">
    <source>
        <dbReference type="Proteomes" id="UP000789405"/>
    </source>
</evidence>
<protein>
    <submittedName>
        <fullName evidence="2">17371_t:CDS:1</fullName>
    </submittedName>
</protein>
<dbReference type="Gene3D" id="1.10.510.10">
    <property type="entry name" value="Transferase(Phosphotransferase) domain 1"/>
    <property type="match status" value="1"/>
</dbReference>
<organism evidence="2 3">
    <name type="scientific">Dentiscutata erythropus</name>
    <dbReference type="NCBI Taxonomy" id="1348616"/>
    <lineage>
        <taxon>Eukaryota</taxon>
        <taxon>Fungi</taxon>
        <taxon>Fungi incertae sedis</taxon>
        <taxon>Mucoromycota</taxon>
        <taxon>Glomeromycotina</taxon>
        <taxon>Glomeromycetes</taxon>
        <taxon>Diversisporales</taxon>
        <taxon>Gigasporaceae</taxon>
        <taxon>Dentiscutata</taxon>
    </lineage>
</organism>
<keyword evidence="3" id="KW-1185">Reference proteome</keyword>
<feature type="region of interest" description="Disordered" evidence="1">
    <location>
        <begin position="87"/>
        <end position="121"/>
    </location>
</feature>
<dbReference type="OrthoDB" id="10511070at2759"/>
<feature type="non-terminal residue" evidence="2">
    <location>
        <position position="1"/>
    </location>
</feature>
<name>A0A9N9H8N4_9GLOM</name>
<dbReference type="AlphaFoldDB" id="A0A9N9H8N4"/>
<feature type="compositionally biased region" description="Basic and acidic residues" evidence="1">
    <location>
        <begin position="87"/>
        <end position="97"/>
    </location>
</feature>
<evidence type="ECO:0000313" key="2">
    <source>
        <dbReference type="EMBL" id="CAG8661718.1"/>
    </source>
</evidence>
<evidence type="ECO:0000256" key="1">
    <source>
        <dbReference type="SAM" id="MobiDB-lite"/>
    </source>
</evidence>
<dbReference type="InterPro" id="IPR011009">
    <property type="entry name" value="Kinase-like_dom_sf"/>
</dbReference>
<comment type="caution">
    <text evidence="2">The sequence shown here is derived from an EMBL/GenBank/DDBJ whole genome shotgun (WGS) entry which is preliminary data.</text>
</comment>
<sequence length="143" mass="16252">NKREKIIANTPSDYANLIEKCWSSDLDQRPTLDQILIELENLSNRTTIEFITNENIKNNQLIMQPESNNENSLNFFNCRTETTCKRHGEFDPKEESRILLGSQNSKSTCDNNNPNAVQDLNNDSLNAVNSEQEDPGKSSPFGM</sequence>
<feature type="compositionally biased region" description="Polar residues" evidence="1">
    <location>
        <begin position="101"/>
        <end position="121"/>
    </location>
</feature>
<gene>
    <name evidence="2" type="ORF">DERYTH_LOCUS10750</name>
</gene>
<accession>A0A9N9H8N4</accession>
<reference evidence="2" key="1">
    <citation type="submission" date="2021-06" db="EMBL/GenBank/DDBJ databases">
        <authorList>
            <person name="Kallberg Y."/>
            <person name="Tangrot J."/>
            <person name="Rosling A."/>
        </authorList>
    </citation>
    <scope>NUCLEOTIDE SEQUENCE</scope>
    <source>
        <strain evidence="2">MA453B</strain>
    </source>
</reference>
<proteinExistence type="predicted"/>
<dbReference type="SUPFAM" id="SSF56112">
    <property type="entry name" value="Protein kinase-like (PK-like)"/>
    <property type="match status" value="1"/>
</dbReference>